<sequence>MDFGEAAVLVAAGLAAGGVNAVAGGGSLITFPTLLALGMPPVAANVTNSVAVVPGYLAAVGGSARDLSGQRGDLLRLLPSMVLGSAAGCALLLLTPATAFAWAAPALVLAASGALAAQDRLRAIAGEPHPAARQLLVALAACYGGYFGAALGVLLIAVLALTSGERLARVGAAKNVVAAVVGAVTVLAFGGFGPVSWATVGVLAPAAMLGGYAGARLATRLPAKGLRTAIVAVGVAVGLTLLAVQVL</sequence>
<reference evidence="9 10" key="1">
    <citation type="journal article" date="2019" name="Int. J. Syst. Evol. Microbiol.">
        <title>The Global Catalogue of Microorganisms (GCM) 10K type strain sequencing project: providing services to taxonomists for standard genome sequencing and annotation.</title>
        <authorList>
            <consortium name="The Broad Institute Genomics Platform"/>
            <consortium name="The Broad Institute Genome Sequencing Center for Infectious Disease"/>
            <person name="Wu L."/>
            <person name="Ma J."/>
        </authorList>
    </citation>
    <scope>NUCLEOTIDE SEQUENCE [LARGE SCALE GENOMIC DNA]</scope>
    <source>
        <strain evidence="9 10">JCM 3367</strain>
    </source>
</reference>
<dbReference type="PANTHER" id="PTHR30269:SF0">
    <property type="entry name" value="MEMBRANE TRANSPORTER PROTEIN YFCA-RELATED"/>
    <property type="match status" value="1"/>
</dbReference>
<comment type="similarity">
    <text evidence="2 8">Belongs to the 4-toluene sulfonate uptake permease (TSUP) (TC 2.A.102) family.</text>
</comment>
<feature type="transmembrane region" description="Helical" evidence="8">
    <location>
        <begin position="172"/>
        <end position="189"/>
    </location>
</feature>
<evidence type="ECO:0000256" key="7">
    <source>
        <dbReference type="ARBA" id="ARBA00023136"/>
    </source>
</evidence>
<dbReference type="InterPro" id="IPR052017">
    <property type="entry name" value="TSUP"/>
</dbReference>
<dbReference type="Proteomes" id="UP001499978">
    <property type="component" value="Unassembled WGS sequence"/>
</dbReference>
<evidence type="ECO:0000256" key="6">
    <source>
        <dbReference type="ARBA" id="ARBA00022989"/>
    </source>
</evidence>
<keyword evidence="5 8" id="KW-0812">Transmembrane</keyword>
<dbReference type="Pfam" id="PF01925">
    <property type="entry name" value="TauE"/>
    <property type="match status" value="1"/>
</dbReference>
<keyword evidence="4 8" id="KW-1003">Cell membrane</keyword>
<keyword evidence="10" id="KW-1185">Reference proteome</keyword>
<accession>A0ABN3NR16</accession>
<comment type="caution">
    <text evidence="9">The sequence shown here is derived from an EMBL/GenBank/DDBJ whole genome shotgun (WGS) entry which is preliminary data.</text>
</comment>
<organism evidence="9 10">
    <name type="scientific">Pilimelia columellifera subsp. columellifera</name>
    <dbReference type="NCBI Taxonomy" id="706583"/>
    <lineage>
        <taxon>Bacteria</taxon>
        <taxon>Bacillati</taxon>
        <taxon>Actinomycetota</taxon>
        <taxon>Actinomycetes</taxon>
        <taxon>Micromonosporales</taxon>
        <taxon>Micromonosporaceae</taxon>
        <taxon>Pilimelia</taxon>
    </lineage>
</organism>
<evidence type="ECO:0000256" key="3">
    <source>
        <dbReference type="ARBA" id="ARBA00022448"/>
    </source>
</evidence>
<name>A0ABN3NR16_9ACTN</name>
<evidence type="ECO:0000313" key="9">
    <source>
        <dbReference type="EMBL" id="GAA2530845.1"/>
    </source>
</evidence>
<keyword evidence="6 8" id="KW-1133">Transmembrane helix</keyword>
<dbReference type="PANTHER" id="PTHR30269">
    <property type="entry name" value="TRANSMEMBRANE PROTEIN YFCA"/>
    <property type="match status" value="1"/>
</dbReference>
<evidence type="ECO:0000256" key="4">
    <source>
        <dbReference type="ARBA" id="ARBA00022475"/>
    </source>
</evidence>
<feature type="transmembrane region" description="Helical" evidence="8">
    <location>
        <begin position="195"/>
        <end position="214"/>
    </location>
</feature>
<feature type="transmembrane region" description="Helical" evidence="8">
    <location>
        <begin position="137"/>
        <end position="160"/>
    </location>
</feature>
<evidence type="ECO:0000313" key="10">
    <source>
        <dbReference type="Proteomes" id="UP001499978"/>
    </source>
</evidence>
<comment type="subcellular location">
    <subcellularLocation>
        <location evidence="1 8">Cell membrane</location>
        <topology evidence="1 8">Multi-pass membrane protein</topology>
    </subcellularLocation>
</comment>
<proteinExistence type="inferred from homology"/>
<keyword evidence="3" id="KW-0813">Transport</keyword>
<dbReference type="RefSeq" id="WP_344174121.1">
    <property type="nucleotide sequence ID" value="NZ_BAAARY010000022.1"/>
</dbReference>
<keyword evidence="7 8" id="KW-0472">Membrane</keyword>
<dbReference type="InterPro" id="IPR002781">
    <property type="entry name" value="TM_pro_TauE-like"/>
</dbReference>
<evidence type="ECO:0000256" key="5">
    <source>
        <dbReference type="ARBA" id="ARBA00022692"/>
    </source>
</evidence>
<dbReference type="EMBL" id="BAAARY010000022">
    <property type="protein sequence ID" value="GAA2530845.1"/>
    <property type="molecule type" value="Genomic_DNA"/>
</dbReference>
<feature type="transmembrane region" description="Helical" evidence="8">
    <location>
        <begin position="226"/>
        <end position="246"/>
    </location>
</feature>
<evidence type="ECO:0000256" key="1">
    <source>
        <dbReference type="ARBA" id="ARBA00004651"/>
    </source>
</evidence>
<protein>
    <recommendedName>
        <fullName evidence="8">Probable membrane transporter protein</fullName>
    </recommendedName>
</protein>
<feature type="transmembrane region" description="Helical" evidence="8">
    <location>
        <begin position="74"/>
        <end position="94"/>
    </location>
</feature>
<gene>
    <name evidence="9" type="ORF">GCM10010201_33010</name>
</gene>
<evidence type="ECO:0000256" key="8">
    <source>
        <dbReference type="RuleBase" id="RU363041"/>
    </source>
</evidence>
<evidence type="ECO:0000256" key="2">
    <source>
        <dbReference type="ARBA" id="ARBA00009142"/>
    </source>
</evidence>